<keyword evidence="6 7" id="KW-0472">Membrane</keyword>
<accession>A0A327Z202</accession>
<evidence type="ECO:0000259" key="8">
    <source>
        <dbReference type="PROSITE" id="PS50928"/>
    </source>
</evidence>
<evidence type="ECO:0000256" key="4">
    <source>
        <dbReference type="ARBA" id="ARBA00022692"/>
    </source>
</evidence>
<evidence type="ECO:0000256" key="3">
    <source>
        <dbReference type="ARBA" id="ARBA00022475"/>
    </source>
</evidence>
<evidence type="ECO:0000256" key="7">
    <source>
        <dbReference type="RuleBase" id="RU363032"/>
    </source>
</evidence>
<keyword evidence="4 7" id="KW-0812">Transmembrane</keyword>
<dbReference type="SUPFAM" id="SSF161098">
    <property type="entry name" value="MetI-like"/>
    <property type="match status" value="1"/>
</dbReference>
<comment type="subcellular location">
    <subcellularLocation>
        <location evidence="1 7">Cell membrane</location>
        <topology evidence="1 7">Multi-pass membrane protein</topology>
    </subcellularLocation>
</comment>
<dbReference type="GO" id="GO:0055085">
    <property type="term" value="P:transmembrane transport"/>
    <property type="evidence" value="ECO:0007669"/>
    <property type="project" value="InterPro"/>
</dbReference>
<organism evidence="9 10">
    <name type="scientific">Actinoplanes lutulentus</name>
    <dbReference type="NCBI Taxonomy" id="1287878"/>
    <lineage>
        <taxon>Bacteria</taxon>
        <taxon>Bacillati</taxon>
        <taxon>Actinomycetota</taxon>
        <taxon>Actinomycetes</taxon>
        <taxon>Micromonosporales</taxon>
        <taxon>Micromonosporaceae</taxon>
        <taxon>Actinoplanes</taxon>
    </lineage>
</organism>
<gene>
    <name evidence="9" type="ORF">B0I29_119105</name>
</gene>
<dbReference type="Pfam" id="PF19300">
    <property type="entry name" value="BPD_transp_1_N"/>
    <property type="match status" value="1"/>
</dbReference>
<dbReference type="PANTHER" id="PTHR43163:SF7">
    <property type="entry name" value="DIPEPTIDE-TRANSPORT INTEGRAL MEMBRANE PROTEIN ABC TRANSPORTER DPPB-RELATED"/>
    <property type="match status" value="1"/>
</dbReference>
<dbReference type="EMBL" id="QLMJ01000019">
    <property type="protein sequence ID" value="RAK28768.1"/>
    <property type="molecule type" value="Genomic_DNA"/>
</dbReference>
<evidence type="ECO:0000256" key="5">
    <source>
        <dbReference type="ARBA" id="ARBA00022989"/>
    </source>
</evidence>
<feature type="transmembrane region" description="Helical" evidence="7">
    <location>
        <begin position="23"/>
        <end position="45"/>
    </location>
</feature>
<evidence type="ECO:0000313" key="10">
    <source>
        <dbReference type="Proteomes" id="UP000249341"/>
    </source>
</evidence>
<proteinExistence type="inferred from homology"/>
<name>A0A327Z202_9ACTN</name>
<reference evidence="9 10" key="1">
    <citation type="submission" date="2018-06" db="EMBL/GenBank/DDBJ databases">
        <title>Genomic Encyclopedia of Type Strains, Phase III (KMG-III): the genomes of soil and plant-associated and newly described type strains.</title>
        <authorList>
            <person name="Whitman W."/>
        </authorList>
    </citation>
    <scope>NUCLEOTIDE SEQUENCE [LARGE SCALE GENOMIC DNA]</scope>
    <source>
        <strain evidence="9 10">CGMCC 4.7090</strain>
    </source>
</reference>
<evidence type="ECO:0000256" key="6">
    <source>
        <dbReference type="ARBA" id="ARBA00023136"/>
    </source>
</evidence>
<dbReference type="InterPro" id="IPR035906">
    <property type="entry name" value="MetI-like_sf"/>
</dbReference>
<feature type="transmembrane region" description="Helical" evidence="7">
    <location>
        <begin position="195"/>
        <end position="214"/>
    </location>
</feature>
<dbReference type="GO" id="GO:0005886">
    <property type="term" value="C:plasma membrane"/>
    <property type="evidence" value="ECO:0007669"/>
    <property type="project" value="UniProtKB-SubCell"/>
</dbReference>
<keyword evidence="10" id="KW-1185">Reference proteome</keyword>
<dbReference type="PROSITE" id="PS50928">
    <property type="entry name" value="ABC_TM1"/>
    <property type="match status" value="1"/>
</dbReference>
<keyword evidence="3" id="KW-1003">Cell membrane</keyword>
<feature type="transmembrane region" description="Helical" evidence="7">
    <location>
        <begin position="295"/>
        <end position="321"/>
    </location>
</feature>
<evidence type="ECO:0000256" key="1">
    <source>
        <dbReference type="ARBA" id="ARBA00004651"/>
    </source>
</evidence>
<protein>
    <submittedName>
        <fullName evidence="9">Peptide/nickel transport system permease protein</fullName>
    </submittedName>
</protein>
<feature type="transmembrane region" description="Helical" evidence="7">
    <location>
        <begin position="119"/>
        <end position="138"/>
    </location>
</feature>
<feature type="transmembrane region" description="Helical" evidence="7">
    <location>
        <begin position="249"/>
        <end position="275"/>
    </location>
</feature>
<evidence type="ECO:0000313" key="9">
    <source>
        <dbReference type="EMBL" id="RAK28768.1"/>
    </source>
</evidence>
<feature type="domain" description="ABC transmembrane type-1" evidence="8">
    <location>
        <begin position="113"/>
        <end position="314"/>
    </location>
</feature>
<keyword evidence="5 7" id="KW-1133">Transmembrane helix</keyword>
<evidence type="ECO:0000256" key="2">
    <source>
        <dbReference type="ARBA" id="ARBA00022448"/>
    </source>
</evidence>
<comment type="similarity">
    <text evidence="7">Belongs to the binding-protein-dependent transport system permease family.</text>
</comment>
<comment type="caution">
    <text evidence="9">The sequence shown here is derived from an EMBL/GenBank/DDBJ whole genome shotgun (WGS) entry which is preliminary data.</text>
</comment>
<keyword evidence="2 7" id="KW-0813">Transport</keyword>
<sequence length="331" mass="34461">MTGLETGAPVRTRRRTLTSIWRMSRWLTSPLITVLVASFVVYAALLLAPGDPAVQILGPRATAEQYAALRHSLGLDRPMPVQYGDWLWNALHGDFGSSLTYKQPVSALLGSRLAVTLELAAYAGVLIIVVGIAVGTLGGTARWARLPVTALTAAGIAVPSFVAAQTLVAVLAVRLGWFPVLAGDGGSFTATIRQLTLPAVALAIGWSAYVAQVTRASVAAESRSPHVEAARGRGLSAGAVLRRHILRNAAIPITTVSALAVAGLFASAVVVESAFGLGGLGSLLVQSVAAKDQNAVLAVSLILLVVFVVTTTTVDVLQAALDPRLRTRKQV</sequence>
<dbReference type="PANTHER" id="PTHR43163">
    <property type="entry name" value="DIPEPTIDE TRANSPORT SYSTEM PERMEASE PROTEIN DPPB-RELATED"/>
    <property type="match status" value="1"/>
</dbReference>
<dbReference type="AlphaFoldDB" id="A0A327Z202"/>
<dbReference type="CDD" id="cd06261">
    <property type="entry name" value="TM_PBP2"/>
    <property type="match status" value="1"/>
</dbReference>
<dbReference type="InterPro" id="IPR045621">
    <property type="entry name" value="BPD_transp_1_N"/>
</dbReference>
<dbReference type="InterPro" id="IPR000515">
    <property type="entry name" value="MetI-like"/>
</dbReference>
<dbReference type="Gene3D" id="1.10.3720.10">
    <property type="entry name" value="MetI-like"/>
    <property type="match status" value="1"/>
</dbReference>
<feature type="transmembrane region" description="Helical" evidence="7">
    <location>
        <begin position="150"/>
        <end position="175"/>
    </location>
</feature>
<dbReference type="Pfam" id="PF00528">
    <property type="entry name" value="BPD_transp_1"/>
    <property type="match status" value="1"/>
</dbReference>
<dbReference type="Proteomes" id="UP000249341">
    <property type="component" value="Unassembled WGS sequence"/>
</dbReference>